<comment type="caution">
    <text evidence="1">The sequence shown here is derived from an EMBL/GenBank/DDBJ whole genome shotgun (WGS) entry which is preliminary data.</text>
</comment>
<proteinExistence type="predicted"/>
<sequence>MCTEEASEIESGAEMDQLMKVFAHGLVDAAASPRGRLVRIGASALRAPTVSEVVRRSVIEARLPLHDWPNRLLMITAIDVQFGGARSVRGGSGDFACCCLRGELCRSRGVAVSDDR</sequence>
<protein>
    <submittedName>
        <fullName evidence="1">Uncharacterized protein</fullName>
    </submittedName>
</protein>
<gene>
    <name evidence="1" type="ORF">FNL38_102189</name>
</gene>
<name>A0A652YSF7_NOCGL</name>
<reference evidence="1" key="1">
    <citation type="submission" date="2019-07" db="EMBL/GenBank/DDBJ databases">
        <title>Genomic Encyclopedia of Type Strains, Phase IV (KMG-IV): sequencing the most valuable type-strain genomes for metagenomic binning, comparative biology and taxonomic classification.</title>
        <authorList>
            <person name="Goeker M."/>
        </authorList>
    </citation>
    <scope>NUCLEOTIDE SEQUENCE</scope>
    <source>
        <strain evidence="1">DSM 44596</strain>
    </source>
</reference>
<organism evidence="1">
    <name type="scientific">Nocardia globerula</name>
    <dbReference type="NCBI Taxonomy" id="1818"/>
    <lineage>
        <taxon>Bacteria</taxon>
        <taxon>Bacillati</taxon>
        <taxon>Actinomycetota</taxon>
        <taxon>Actinomycetes</taxon>
        <taxon>Mycobacteriales</taxon>
        <taxon>Nocardiaceae</taxon>
        <taxon>Nocardia</taxon>
    </lineage>
</organism>
<dbReference type="AlphaFoldDB" id="A0A652YSF7"/>
<dbReference type="EMBL" id="VNIQ01000002">
    <property type="protein sequence ID" value="TYQ06059.1"/>
    <property type="molecule type" value="Genomic_DNA"/>
</dbReference>
<accession>A0A652YSF7</accession>
<evidence type="ECO:0000313" key="1">
    <source>
        <dbReference type="EMBL" id="TYQ06059.1"/>
    </source>
</evidence>